<keyword evidence="1 2" id="KW-0694">RNA-binding</keyword>
<dbReference type="PROSITE" id="PS50102">
    <property type="entry name" value="RRM"/>
    <property type="match status" value="3"/>
</dbReference>
<dbReference type="InterPro" id="IPR012677">
    <property type="entry name" value="Nucleotide-bd_a/b_plait_sf"/>
</dbReference>
<keyword evidence="6" id="KW-1185">Reference proteome</keyword>
<dbReference type="InterPro" id="IPR050502">
    <property type="entry name" value="Euk_RNA-bind_prot"/>
</dbReference>
<evidence type="ECO:0000313" key="6">
    <source>
        <dbReference type="Proteomes" id="UP001642540"/>
    </source>
</evidence>
<feature type="compositionally biased region" description="Polar residues" evidence="3">
    <location>
        <begin position="380"/>
        <end position="425"/>
    </location>
</feature>
<feature type="domain" description="RRM" evidence="4">
    <location>
        <begin position="107"/>
        <end position="185"/>
    </location>
</feature>
<dbReference type="Proteomes" id="UP001642540">
    <property type="component" value="Unassembled WGS sequence"/>
</dbReference>
<dbReference type="SMART" id="SM00360">
    <property type="entry name" value="RRM"/>
    <property type="match status" value="3"/>
</dbReference>
<protein>
    <recommendedName>
        <fullName evidence="4">RRM domain-containing protein</fullName>
    </recommendedName>
</protein>
<feature type="domain" description="RRM" evidence="4">
    <location>
        <begin position="18"/>
        <end position="93"/>
    </location>
</feature>
<dbReference type="Gene3D" id="3.30.70.330">
    <property type="match status" value="3"/>
</dbReference>
<dbReference type="PANTHER" id="PTHR48025:SF20">
    <property type="entry name" value="TIA1 CYTOTOXIC GRANULE ASSOCIATED RNA BINDING PROTEIN"/>
    <property type="match status" value="1"/>
</dbReference>
<comment type="caution">
    <text evidence="5">The sequence shown here is derived from an EMBL/GenBank/DDBJ whole genome shotgun (WGS) entry which is preliminary data.</text>
</comment>
<evidence type="ECO:0000256" key="1">
    <source>
        <dbReference type="ARBA" id="ARBA00022884"/>
    </source>
</evidence>
<dbReference type="EMBL" id="CAXLJM020000049">
    <property type="protein sequence ID" value="CAL8113437.1"/>
    <property type="molecule type" value="Genomic_DNA"/>
</dbReference>
<accession>A0ABP1QW76</accession>
<proteinExistence type="predicted"/>
<feature type="region of interest" description="Disordered" evidence="3">
    <location>
        <begin position="359"/>
        <end position="425"/>
    </location>
</feature>
<evidence type="ECO:0000259" key="4">
    <source>
        <dbReference type="PROSITE" id="PS50102"/>
    </source>
</evidence>
<sequence>MDFCAASNFSSMDESSPKTIYVGNLDPQMTQDLLLALCVQYGPIKSCKLIKEGLGEPFAFIEYEDPQAAQMAISAMTGRMCFGRKMKLNWALPNGSTKEKVDTSKHFHIFVGDLATETTEDDLIKSFSPFGIISDCRVVRDLHTSKSKNYGFISFVSRDSAELAINQMNGYWLGSRSIRTNWAIRKPYDSGLVHAPKRERKPSYDEVSSRAGPENSTVFCGKVGVAISDSLLDKIFSPYGTIMEIRVFQEKGYGFVKFLEKPSAVRAIMALNETEIQGERIKVSWGKEMPGSSTTSTTSAAHESNYYYPSYLNSSTNPYYQAYAGMSYWGHPQGYQNQYSMPMQQQYYQQYPPASQQQVHYNYPTSGAPIMTSTGGGKQKASQIRGGSTNGTKSATSAQNSGPQHQQQCSFPPQSITHVAGKSNA</sequence>
<name>A0ABP1QW76_9HEXA</name>
<gene>
    <name evidence="5" type="ORF">ODALV1_LOCUS16017</name>
</gene>
<dbReference type="PANTHER" id="PTHR48025">
    <property type="entry name" value="OS02G0815200 PROTEIN"/>
    <property type="match status" value="1"/>
</dbReference>
<evidence type="ECO:0000256" key="3">
    <source>
        <dbReference type="SAM" id="MobiDB-lite"/>
    </source>
</evidence>
<dbReference type="InterPro" id="IPR000504">
    <property type="entry name" value="RRM_dom"/>
</dbReference>
<reference evidence="5 6" key="1">
    <citation type="submission" date="2024-08" db="EMBL/GenBank/DDBJ databases">
        <authorList>
            <person name="Cucini C."/>
            <person name="Frati F."/>
        </authorList>
    </citation>
    <scope>NUCLEOTIDE SEQUENCE [LARGE SCALE GENOMIC DNA]</scope>
</reference>
<dbReference type="SUPFAM" id="SSF54928">
    <property type="entry name" value="RNA-binding domain, RBD"/>
    <property type="match status" value="2"/>
</dbReference>
<organism evidence="5 6">
    <name type="scientific">Orchesella dallaii</name>
    <dbReference type="NCBI Taxonomy" id="48710"/>
    <lineage>
        <taxon>Eukaryota</taxon>
        <taxon>Metazoa</taxon>
        <taxon>Ecdysozoa</taxon>
        <taxon>Arthropoda</taxon>
        <taxon>Hexapoda</taxon>
        <taxon>Collembola</taxon>
        <taxon>Entomobryomorpha</taxon>
        <taxon>Entomobryoidea</taxon>
        <taxon>Orchesellidae</taxon>
        <taxon>Orchesellinae</taxon>
        <taxon>Orchesella</taxon>
    </lineage>
</organism>
<evidence type="ECO:0000313" key="5">
    <source>
        <dbReference type="EMBL" id="CAL8113437.1"/>
    </source>
</evidence>
<evidence type="ECO:0000256" key="2">
    <source>
        <dbReference type="PROSITE-ProRule" id="PRU00176"/>
    </source>
</evidence>
<dbReference type="Pfam" id="PF00076">
    <property type="entry name" value="RRM_1"/>
    <property type="match status" value="3"/>
</dbReference>
<dbReference type="InterPro" id="IPR035979">
    <property type="entry name" value="RBD_domain_sf"/>
</dbReference>
<feature type="domain" description="RRM" evidence="4">
    <location>
        <begin position="216"/>
        <end position="288"/>
    </location>
</feature>